<organism evidence="2 3">
    <name type="scientific">Apiosordaria backusii</name>
    <dbReference type="NCBI Taxonomy" id="314023"/>
    <lineage>
        <taxon>Eukaryota</taxon>
        <taxon>Fungi</taxon>
        <taxon>Dikarya</taxon>
        <taxon>Ascomycota</taxon>
        <taxon>Pezizomycotina</taxon>
        <taxon>Sordariomycetes</taxon>
        <taxon>Sordariomycetidae</taxon>
        <taxon>Sordariales</taxon>
        <taxon>Lasiosphaeriaceae</taxon>
        <taxon>Apiosordaria</taxon>
    </lineage>
</organism>
<gene>
    <name evidence="2" type="ORF">B0T21DRAFT_450498</name>
</gene>
<comment type="caution">
    <text evidence="2">The sequence shown here is derived from an EMBL/GenBank/DDBJ whole genome shotgun (WGS) entry which is preliminary data.</text>
</comment>
<accession>A0AA40EEX3</accession>
<keyword evidence="1" id="KW-0732">Signal</keyword>
<sequence length="214" mass="23729">MRVLHLLSLCAAAYAAAVSPELSAAPAASPDHPYQQEFTNLLLNPANAHPEPSPFNITALLNLAAAAPNPIDLGPHWPLPIDKIECDTTHAYNNKYAFVWALVRTQIEWIREEGPKYWRLDESMQNGQILKIGCCNEAAFVIVAQRKDKAGNPVRLGKTIMVSGAEITTMGMAVADACRQGDFAKGRAWSRYRDFTVEVFHDDYKCGRKCWQGD</sequence>
<keyword evidence="3" id="KW-1185">Reference proteome</keyword>
<dbReference type="EMBL" id="JAUKTV010000005">
    <property type="protein sequence ID" value="KAK0737360.1"/>
    <property type="molecule type" value="Genomic_DNA"/>
</dbReference>
<proteinExistence type="predicted"/>
<name>A0AA40EEX3_9PEZI</name>
<feature type="signal peptide" evidence="1">
    <location>
        <begin position="1"/>
        <end position="17"/>
    </location>
</feature>
<evidence type="ECO:0008006" key="4">
    <source>
        <dbReference type="Google" id="ProtNLM"/>
    </source>
</evidence>
<evidence type="ECO:0000313" key="3">
    <source>
        <dbReference type="Proteomes" id="UP001172159"/>
    </source>
</evidence>
<feature type="chain" id="PRO_5041333201" description="Ecp2 effector protein domain-containing protein" evidence="1">
    <location>
        <begin position="18"/>
        <end position="214"/>
    </location>
</feature>
<dbReference type="Proteomes" id="UP001172159">
    <property type="component" value="Unassembled WGS sequence"/>
</dbReference>
<reference evidence="2" key="1">
    <citation type="submission" date="2023-06" db="EMBL/GenBank/DDBJ databases">
        <title>Genome-scale phylogeny and comparative genomics of the fungal order Sordariales.</title>
        <authorList>
            <consortium name="Lawrence Berkeley National Laboratory"/>
            <person name="Hensen N."/>
            <person name="Bonometti L."/>
            <person name="Westerberg I."/>
            <person name="Brannstrom I.O."/>
            <person name="Guillou S."/>
            <person name="Cros-Aarteil S."/>
            <person name="Calhoun S."/>
            <person name="Haridas S."/>
            <person name="Kuo A."/>
            <person name="Mondo S."/>
            <person name="Pangilinan J."/>
            <person name="Riley R."/>
            <person name="Labutti K."/>
            <person name="Andreopoulos B."/>
            <person name="Lipzen A."/>
            <person name="Chen C."/>
            <person name="Yanf M."/>
            <person name="Daum C."/>
            <person name="Ng V."/>
            <person name="Clum A."/>
            <person name="Steindorff A."/>
            <person name="Ohm R."/>
            <person name="Martin F."/>
            <person name="Silar P."/>
            <person name="Natvig D."/>
            <person name="Lalanne C."/>
            <person name="Gautier V."/>
            <person name="Ament-Velasquez S.L."/>
            <person name="Kruys A."/>
            <person name="Hutchinson M.I."/>
            <person name="Powell A.J."/>
            <person name="Barry K."/>
            <person name="Miller A.N."/>
            <person name="Grigoriev I.V."/>
            <person name="Debuchy R."/>
            <person name="Gladieux P."/>
            <person name="Thoren M.H."/>
            <person name="Johannesson H."/>
        </authorList>
    </citation>
    <scope>NUCLEOTIDE SEQUENCE</scope>
    <source>
        <strain evidence="2">CBS 540.89</strain>
    </source>
</reference>
<protein>
    <recommendedName>
        <fullName evidence="4">Ecp2 effector protein domain-containing protein</fullName>
    </recommendedName>
</protein>
<dbReference type="AlphaFoldDB" id="A0AA40EEX3"/>
<evidence type="ECO:0000313" key="2">
    <source>
        <dbReference type="EMBL" id="KAK0737360.1"/>
    </source>
</evidence>
<evidence type="ECO:0000256" key="1">
    <source>
        <dbReference type="SAM" id="SignalP"/>
    </source>
</evidence>